<accession>A0A2Z6RU69</accession>
<name>A0A2Z6RU69_9GLOM</name>
<evidence type="ECO:0000313" key="1">
    <source>
        <dbReference type="EMBL" id="GBC06566.1"/>
    </source>
</evidence>
<evidence type="ECO:0000313" key="2">
    <source>
        <dbReference type="Proteomes" id="UP000247702"/>
    </source>
</evidence>
<gene>
    <name evidence="1" type="ORF">RclHR1_06920005</name>
</gene>
<proteinExistence type="predicted"/>
<protein>
    <submittedName>
        <fullName evidence="1">Uncharacterized protein</fullName>
    </submittedName>
</protein>
<keyword evidence="2" id="KW-1185">Reference proteome</keyword>
<comment type="caution">
    <text evidence="1">The sequence shown here is derived from an EMBL/GenBank/DDBJ whole genome shotgun (WGS) entry which is preliminary data.</text>
</comment>
<reference evidence="1 2" key="1">
    <citation type="submission" date="2017-11" db="EMBL/GenBank/DDBJ databases">
        <title>The genome of Rhizophagus clarus HR1 reveals common genetic basis of auxotrophy among arbuscular mycorrhizal fungi.</title>
        <authorList>
            <person name="Kobayashi Y."/>
        </authorList>
    </citation>
    <scope>NUCLEOTIDE SEQUENCE [LARGE SCALE GENOMIC DNA]</scope>
    <source>
        <strain evidence="1 2">HR1</strain>
    </source>
</reference>
<dbReference type="Proteomes" id="UP000247702">
    <property type="component" value="Unassembled WGS sequence"/>
</dbReference>
<dbReference type="AlphaFoldDB" id="A0A2Z6RU69"/>
<sequence>MKGGIATSRLPHDIMWYLLQSLKNSESMGRFDSLDNALDQKFDRDIKTPSCTVILIFKRQEKEKNIIFYVELRELRKPTPERSSSSSVFVVEDTFLSLGFQLWLKVFKFFWFAVRFLNCITIKFLILD</sequence>
<organism evidence="1 2">
    <name type="scientific">Rhizophagus clarus</name>
    <dbReference type="NCBI Taxonomy" id="94130"/>
    <lineage>
        <taxon>Eukaryota</taxon>
        <taxon>Fungi</taxon>
        <taxon>Fungi incertae sedis</taxon>
        <taxon>Mucoromycota</taxon>
        <taxon>Glomeromycotina</taxon>
        <taxon>Glomeromycetes</taxon>
        <taxon>Glomerales</taxon>
        <taxon>Glomeraceae</taxon>
        <taxon>Rhizophagus</taxon>
    </lineage>
</organism>
<dbReference type="EMBL" id="BEXD01004084">
    <property type="protein sequence ID" value="GBC06566.1"/>
    <property type="molecule type" value="Genomic_DNA"/>
</dbReference>